<evidence type="ECO:0000313" key="2">
    <source>
        <dbReference type="EMBL" id="EIJ34994.1"/>
    </source>
</evidence>
<dbReference type="Pfam" id="PF13470">
    <property type="entry name" value="PIN_3"/>
    <property type="match status" value="1"/>
</dbReference>
<keyword evidence="3" id="KW-1185">Reference proteome</keyword>
<organism evidence="2 3">
    <name type="scientific">Thiothrix nivea (strain ATCC 35100 / DSM 5205 / JP2)</name>
    <dbReference type="NCBI Taxonomy" id="870187"/>
    <lineage>
        <taxon>Bacteria</taxon>
        <taxon>Pseudomonadati</taxon>
        <taxon>Pseudomonadota</taxon>
        <taxon>Gammaproteobacteria</taxon>
        <taxon>Thiotrichales</taxon>
        <taxon>Thiotrichaceae</taxon>
        <taxon>Thiothrix</taxon>
    </lineage>
</organism>
<evidence type="ECO:0000313" key="3">
    <source>
        <dbReference type="Proteomes" id="UP000005317"/>
    </source>
</evidence>
<dbReference type="SUPFAM" id="SSF88723">
    <property type="entry name" value="PIN domain-like"/>
    <property type="match status" value="1"/>
</dbReference>
<gene>
    <name evidence="2" type="ORF">Thini_2448</name>
</gene>
<protein>
    <recommendedName>
        <fullName evidence="1">PIN domain-containing protein</fullName>
    </recommendedName>
</protein>
<feature type="domain" description="PIN" evidence="1">
    <location>
        <begin position="3"/>
        <end position="114"/>
    </location>
</feature>
<dbReference type="InterPro" id="IPR002850">
    <property type="entry name" value="PIN_toxin-like"/>
</dbReference>
<dbReference type="PANTHER" id="PTHR34610">
    <property type="entry name" value="SSL7007 PROTEIN"/>
    <property type="match status" value="1"/>
</dbReference>
<proteinExistence type="predicted"/>
<dbReference type="InterPro" id="IPR029060">
    <property type="entry name" value="PIN-like_dom_sf"/>
</dbReference>
<reference evidence="3" key="1">
    <citation type="journal article" date="2011" name="Stand. Genomic Sci.">
        <title>Genome sequence of the filamentous, gliding Thiothrix nivea neotype strain (JP2(T)).</title>
        <authorList>
            <person name="Lapidus A."/>
            <person name="Nolan M."/>
            <person name="Lucas S."/>
            <person name="Glavina Del Rio T."/>
            <person name="Tice H."/>
            <person name="Cheng J.F."/>
            <person name="Tapia R."/>
            <person name="Han C."/>
            <person name="Goodwin L."/>
            <person name="Pitluck S."/>
            <person name="Liolios K."/>
            <person name="Pagani I."/>
            <person name="Ivanova N."/>
            <person name="Huntemann M."/>
            <person name="Mavromatis K."/>
            <person name="Mikhailova N."/>
            <person name="Pati A."/>
            <person name="Chen A."/>
            <person name="Palaniappan K."/>
            <person name="Land M."/>
            <person name="Brambilla E.M."/>
            <person name="Rohde M."/>
            <person name="Abt B."/>
            <person name="Verbarg S."/>
            <person name="Goker M."/>
            <person name="Bristow J."/>
            <person name="Eisen J.A."/>
            <person name="Markowitz V."/>
            <person name="Hugenholtz P."/>
            <person name="Kyrpides N.C."/>
            <person name="Klenk H.P."/>
            <person name="Woyke T."/>
        </authorList>
    </citation>
    <scope>NUCLEOTIDE SEQUENCE [LARGE SCALE GENOMIC DNA]</scope>
    <source>
        <strain evidence="3">ATCC 35100 / DSM 5205 / JP2</strain>
    </source>
</reference>
<dbReference type="PANTHER" id="PTHR34610:SF3">
    <property type="entry name" value="SSL7007 PROTEIN"/>
    <property type="match status" value="1"/>
</dbReference>
<name>A0A656HG60_THINJ</name>
<dbReference type="OrthoDB" id="271187at2"/>
<dbReference type="InterPro" id="IPR002716">
    <property type="entry name" value="PIN_dom"/>
</dbReference>
<accession>A0A656HG60</accession>
<sequence length="143" mass="15936">MIIVVDTNIFVGACMGSTASSLLIELCLRKQLTPLMGAALFAEYSDVLNRASLFRDSHLSQDERSELLDIFLAHCRWTDIYYGWRPNLRDEGDNHLVELAVAGQAECVVTHNVKDLSSGELLFPNLGVMTPQAFLEKGGLWLH</sequence>
<dbReference type="AlphaFoldDB" id="A0A656HG60"/>
<dbReference type="NCBIfam" id="TIGR00305">
    <property type="entry name" value="putative toxin-antitoxin system toxin component, PIN family"/>
    <property type="match status" value="1"/>
</dbReference>
<evidence type="ECO:0000259" key="1">
    <source>
        <dbReference type="Pfam" id="PF13470"/>
    </source>
</evidence>
<dbReference type="Proteomes" id="UP000005317">
    <property type="component" value="Unassembled WGS sequence"/>
</dbReference>
<dbReference type="EMBL" id="JH651384">
    <property type="protein sequence ID" value="EIJ34994.1"/>
    <property type="molecule type" value="Genomic_DNA"/>
</dbReference>
<dbReference type="RefSeq" id="WP_002708908.1">
    <property type="nucleotide sequence ID" value="NZ_JH651384.1"/>
</dbReference>